<keyword evidence="4" id="KW-1185">Reference proteome</keyword>
<feature type="signal peptide" evidence="1">
    <location>
        <begin position="1"/>
        <end position="23"/>
    </location>
</feature>
<dbReference type="InterPro" id="IPR038670">
    <property type="entry name" value="HslJ-like_sf"/>
</dbReference>
<accession>A0ABY6CID0</accession>
<dbReference type="InterPro" id="IPR053196">
    <property type="entry name" value="Lipoprotein_YbaY-like"/>
</dbReference>
<evidence type="ECO:0000259" key="2">
    <source>
        <dbReference type="Pfam" id="PF03724"/>
    </source>
</evidence>
<dbReference type="EMBL" id="CP104965">
    <property type="protein sequence ID" value="UXN71920.1"/>
    <property type="molecule type" value="Genomic_DNA"/>
</dbReference>
<proteinExistence type="predicted"/>
<dbReference type="RefSeq" id="WP_262171679.1">
    <property type="nucleotide sequence ID" value="NZ_CP104965.1"/>
</dbReference>
<dbReference type="Pfam" id="PF09619">
    <property type="entry name" value="YscW"/>
    <property type="match status" value="1"/>
</dbReference>
<dbReference type="InterPro" id="IPR039366">
    <property type="entry name" value="Pilotin"/>
</dbReference>
<name>A0ABY6CID0_9HYPH</name>
<dbReference type="InterPro" id="IPR005184">
    <property type="entry name" value="DUF306_Meta_HslJ"/>
</dbReference>
<evidence type="ECO:0000256" key="1">
    <source>
        <dbReference type="SAM" id="SignalP"/>
    </source>
</evidence>
<evidence type="ECO:0000313" key="4">
    <source>
        <dbReference type="Proteomes" id="UP001061862"/>
    </source>
</evidence>
<feature type="domain" description="DUF306" evidence="2">
    <location>
        <begin position="142"/>
        <end position="246"/>
    </location>
</feature>
<sequence length="249" mass="26102">MVLRIFAALATIIALTLSGPAMADGAVLSGTVFFRERIMLPDTAKVSVQLLDTSLADAPAKVLGETVASGKSPPYAYAIAYDPDAIVSGHRYSVSARITEGDKLLFISTTHNSVFGSGPDATEILVERVAEAISAASDGWPEGRWLAEDIDGGGVIDNLQTVLELAPDGQVSGMAGCNRFGGKASIDGSALSFGDLFSTEMACAPAIMDQEGKFLDALRRVASYRLDNARGKLILFDAAGNDIMVLARI</sequence>
<dbReference type="PANTHER" id="PTHR38013">
    <property type="entry name" value="GLYCOPROTEIN/POLYSACCHARIDE METABOLISM"/>
    <property type="match status" value="1"/>
</dbReference>
<keyword evidence="1" id="KW-0732">Signal</keyword>
<feature type="chain" id="PRO_5046840487" evidence="1">
    <location>
        <begin position="24"/>
        <end position="249"/>
    </location>
</feature>
<organism evidence="3 4">
    <name type="scientific">Devosia neptuniae</name>
    <dbReference type="NCBI Taxonomy" id="191302"/>
    <lineage>
        <taxon>Bacteria</taxon>
        <taxon>Pseudomonadati</taxon>
        <taxon>Pseudomonadota</taxon>
        <taxon>Alphaproteobacteria</taxon>
        <taxon>Hyphomicrobiales</taxon>
        <taxon>Devosiaceae</taxon>
        <taxon>Devosia</taxon>
    </lineage>
</organism>
<dbReference type="Gene3D" id="2.40.128.270">
    <property type="match status" value="1"/>
</dbReference>
<dbReference type="PANTHER" id="PTHR38013:SF1">
    <property type="entry name" value="GLYCOPROTEIN_POLYSACCHARIDE METABOLISM"/>
    <property type="match status" value="1"/>
</dbReference>
<reference evidence="3 4" key="1">
    <citation type="submission" date="2022-09" db="EMBL/GenBank/DDBJ databases">
        <title>Interaction between co-microsymbionts with complementary sets of symbiotic genes in legume-rhizobium systems.</title>
        <authorList>
            <person name="Safronova V."/>
            <person name="Sazanova A."/>
            <person name="Afonin A."/>
            <person name="Chirak E."/>
        </authorList>
    </citation>
    <scope>NUCLEOTIDE SEQUENCE [LARGE SCALE GENOMIC DNA]</scope>
    <source>
        <strain evidence="3 4">A18/4-1</strain>
    </source>
</reference>
<evidence type="ECO:0000313" key="3">
    <source>
        <dbReference type="EMBL" id="UXN71920.1"/>
    </source>
</evidence>
<dbReference type="Proteomes" id="UP001061862">
    <property type="component" value="Chromosome"/>
</dbReference>
<gene>
    <name evidence="3" type="ORF">N8A98_12385</name>
</gene>
<protein>
    <submittedName>
        <fullName evidence="3">META domain-containing protein</fullName>
    </submittedName>
</protein>
<dbReference type="Pfam" id="PF03724">
    <property type="entry name" value="META"/>
    <property type="match status" value="1"/>
</dbReference>